<keyword evidence="4" id="KW-1185">Reference proteome</keyword>
<evidence type="ECO:0000259" key="2">
    <source>
        <dbReference type="PROSITE" id="PS50994"/>
    </source>
</evidence>
<evidence type="ECO:0000313" key="3">
    <source>
        <dbReference type="EMBL" id="MBW0517369.1"/>
    </source>
</evidence>
<dbReference type="PANTHER" id="PTHR37984">
    <property type="entry name" value="PROTEIN CBG26694"/>
    <property type="match status" value="1"/>
</dbReference>
<sequence length="213" mass="24621">MYPERGVDLISKNPQRFHQVIKQDGIQESVFFSIKVEILSDLVEHIQKEAWKDKDYKEILKKLERGESVSDYTLEPQAKLLLFQDRVVIPSNEEIQLNVPQKRYESPLAAHLVQEKTLKLIKRDFYWAGMNQLIKDYVSSFVDRYSKMAIFIPAYGKITALDLPQISINNVISKHGLPASIVSDRGSLFVSSFWTQLCQKLKISRDLETALHP</sequence>
<dbReference type="GO" id="GO:0005634">
    <property type="term" value="C:nucleus"/>
    <property type="evidence" value="ECO:0007669"/>
    <property type="project" value="UniProtKB-ARBA"/>
</dbReference>
<feature type="domain" description="Integrase catalytic" evidence="2">
    <location>
        <begin position="103"/>
        <end position="213"/>
    </location>
</feature>
<accession>A0A9Q3E9U5</accession>
<evidence type="ECO:0000313" key="4">
    <source>
        <dbReference type="Proteomes" id="UP000765509"/>
    </source>
</evidence>
<name>A0A9Q3E9U5_9BASI</name>
<dbReference type="EMBL" id="AVOT02025881">
    <property type="protein sequence ID" value="MBW0517369.1"/>
    <property type="molecule type" value="Genomic_DNA"/>
</dbReference>
<dbReference type="InterPro" id="IPR001584">
    <property type="entry name" value="Integrase_cat-core"/>
</dbReference>
<keyword evidence="1" id="KW-0694">RNA-binding</keyword>
<dbReference type="PROSITE" id="PS50994">
    <property type="entry name" value="INTEGRASE"/>
    <property type="match status" value="1"/>
</dbReference>
<dbReference type="PANTHER" id="PTHR37984:SF5">
    <property type="entry name" value="PROTEIN NYNRIN-LIKE"/>
    <property type="match status" value="1"/>
</dbReference>
<organism evidence="3 4">
    <name type="scientific">Austropuccinia psidii MF-1</name>
    <dbReference type="NCBI Taxonomy" id="1389203"/>
    <lineage>
        <taxon>Eukaryota</taxon>
        <taxon>Fungi</taxon>
        <taxon>Dikarya</taxon>
        <taxon>Basidiomycota</taxon>
        <taxon>Pucciniomycotina</taxon>
        <taxon>Pucciniomycetes</taxon>
        <taxon>Pucciniales</taxon>
        <taxon>Sphaerophragmiaceae</taxon>
        <taxon>Austropuccinia</taxon>
    </lineage>
</organism>
<dbReference type="Gene3D" id="3.30.420.10">
    <property type="entry name" value="Ribonuclease H-like superfamily/Ribonuclease H"/>
    <property type="match status" value="1"/>
</dbReference>
<dbReference type="GO" id="GO:0003723">
    <property type="term" value="F:RNA binding"/>
    <property type="evidence" value="ECO:0007669"/>
    <property type="project" value="UniProtKB-KW"/>
</dbReference>
<comment type="caution">
    <text evidence="3">The sequence shown here is derived from an EMBL/GenBank/DDBJ whole genome shotgun (WGS) entry which is preliminary data.</text>
</comment>
<dbReference type="InterPro" id="IPR036397">
    <property type="entry name" value="RNaseH_sf"/>
</dbReference>
<dbReference type="GO" id="GO:0015074">
    <property type="term" value="P:DNA integration"/>
    <property type="evidence" value="ECO:0007669"/>
    <property type="project" value="InterPro"/>
</dbReference>
<proteinExistence type="predicted"/>
<dbReference type="SUPFAM" id="SSF53098">
    <property type="entry name" value="Ribonuclease H-like"/>
    <property type="match status" value="1"/>
</dbReference>
<reference evidence="3" key="1">
    <citation type="submission" date="2021-03" db="EMBL/GenBank/DDBJ databases">
        <title>Draft genome sequence of rust myrtle Austropuccinia psidii MF-1, a brazilian biotype.</title>
        <authorList>
            <person name="Quecine M.C."/>
            <person name="Pachon D.M.R."/>
            <person name="Bonatelli M.L."/>
            <person name="Correr F.H."/>
            <person name="Franceschini L.M."/>
            <person name="Leite T.F."/>
            <person name="Margarido G.R.A."/>
            <person name="Almeida C.A."/>
            <person name="Ferrarezi J.A."/>
            <person name="Labate C.A."/>
        </authorList>
    </citation>
    <scope>NUCLEOTIDE SEQUENCE</scope>
    <source>
        <strain evidence="3">MF-1</strain>
    </source>
</reference>
<evidence type="ECO:0000256" key="1">
    <source>
        <dbReference type="ARBA" id="ARBA00022884"/>
    </source>
</evidence>
<dbReference type="InterPro" id="IPR012337">
    <property type="entry name" value="RNaseH-like_sf"/>
</dbReference>
<dbReference type="Pfam" id="PF17921">
    <property type="entry name" value="Integrase_H2C2"/>
    <property type="match status" value="1"/>
</dbReference>
<dbReference type="Proteomes" id="UP000765509">
    <property type="component" value="Unassembled WGS sequence"/>
</dbReference>
<dbReference type="InterPro" id="IPR050951">
    <property type="entry name" value="Retrovirus_Pol_polyprotein"/>
</dbReference>
<protein>
    <recommendedName>
        <fullName evidence="2">Integrase catalytic domain-containing protein</fullName>
    </recommendedName>
</protein>
<gene>
    <name evidence="3" type="ORF">O181_057084</name>
</gene>
<dbReference type="InterPro" id="IPR041588">
    <property type="entry name" value="Integrase_H2C2"/>
</dbReference>
<dbReference type="AlphaFoldDB" id="A0A9Q3E9U5"/>